<dbReference type="Proteomes" id="UP000019184">
    <property type="component" value="Unassembled WGS sequence"/>
</dbReference>
<feature type="region of interest" description="Disordered" evidence="1">
    <location>
        <begin position="35"/>
        <end position="57"/>
    </location>
</feature>
<name>A0A7U7J4Z1_9GAMM</name>
<organism evidence="3 4">
    <name type="scientific">Candidatus Contendobacter odensis Run_B_J11</name>
    <dbReference type="NCBI Taxonomy" id="1400861"/>
    <lineage>
        <taxon>Bacteria</taxon>
        <taxon>Pseudomonadati</taxon>
        <taxon>Pseudomonadota</taxon>
        <taxon>Gammaproteobacteria</taxon>
        <taxon>Candidatus Competibacteraceae</taxon>
        <taxon>Candidatus Contendibacter</taxon>
    </lineage>
</organism>
<gene>
    <name evidence="3" type="ORF">BN874_990033</name>
</gene>
<dbReference type="EMBL" id="CBTK010000319">
    <property type="protein sequence ID" value="CDH47821.1"/>
    <property type="molecule type" value="Genomic_DNA"/>
</dbReference>
<feature type="signal peptide" evidence="2">
    <location>
        <begin position="1"/>
        <end position="20"/>
    </location>
</feature>
<proteinExistence type="predicted"/>
<keyword evidence="4" id="KW-1185">Reference proteome</keyword>
<feature type="chain" id="PRO_5031041997" evidence="2">
    <location>
        <begin position="21"/>
        <end position="57"/>
    </location>
</feature>
<reference evidence="3 4" key="1">
    <citation type="journal article" date="2014" name="ISME J.">
        <title>Candidatus Competibacter-lineage genomes retrieved from metagenomes reveal functional metabolic diversity.</title>
        <authorList>
            <person name="McIlroy S.J."/>
            <person name="Albertsen M."/>
            <person name="Andresen E.K."/>
            <person name="Saunders A.M."/>
            <person name="Kristiansen R."/>
            <person name="Stokholm-Bjerregaard M."/>
            <person name="Nielsen K.L."/>
            <person name="Nielsen P.H."/>
        </authorList>
    </citation>
    <scope>NUCLEOTIDE SEQUENCE [LARGE SCALE GENOMIC DNA]</scope>
    <source>
        <strain evidence="3 4">Run_B_J11</strain>
    </source>
</reference>
<comment type="caution">
    <text evidence="3">The sequence shown here is derived from an EMBL/GenBank/DDBJ whole genome shotgun (WGS) entry which is preliminary data.</text>
</comment>
<evidence type="ECO:0000256" key="2">
    <source>
        <dbReference type="SAM" id="SignalP"/>
    </source>
</evidence>
<accession>A0A7U7J4Z1</accession>
<protein>
    <submittedName>
        <fullName evidence="3">Uncharacterized protein</fullName>
    </submittedName>
</protein>
<evidence type="ECO:0000313" key="3">
    <source>
        <dbReference type="EMBL" id="CDH47821.1"/>
    </source>
</evidence>
<dbReference type="AlphaFoldDB" id="A0A7U7J4Z1"/>
<evidence type="ECO:0000313" key="4">
    <source>
        <dbReference type="Proteomes" id="UP000019184"/>
    </source>
</evidence>
<evidence type="ECO:0000256" key="1">
    <source>
        <dbReference type="SAM" id="MobiDB-lite"/>
    </source>
</evidence>
<sequence>MSKNLIFLGLAIGLLNPAIADDTLKGGSYKNSGSDFPRHVTASESSRPPGGCRCWSS</sequence>
<keyword evidence="2" id="KW-0732">Signal</keyword>